<gene>
    <name evidence="2" type="ORF">ATK74_2226</name>
</gene>
<organism evidence="2 3">
    <name type="scientific">Propionicimonas paludicola</name>
    <dbReference type="NCBI Taxonomy" id="185243"/>
    <lineage>
        <taxon>Bacteria</taxon>
        <taxon>Bacillati</taxon>
        <taxon>Actinomycetota</taxon>
        <taxon>Actinomycetes</taxon>
        <taxon>Propionibacteriales</taxon>
        <taxon>Nocardioidaceae</taxon>
        <taxon>Propionicimonas</taxon>
    </lineage>
</organism>
<proteinExistence type="predicted"/>
<comment type="caution">
    <text evidence="2">The sequence shown here is derived from an EMBL/GenBank/DDBJ whole genome shotgun (WGS) entry which is preliminary data.</text>
</comment>
<accession>A0A2A9CT75</accession>
<name>A0A2A9CT75_9ACTN</name>
<sequence length="39" mass="3971">MTATAVTTDNRAGAALENAPARRVAASADDQVLQGKDLT</sequence>
<evidence type="ECO:0000313" key="3">
    <source>
        <dbReference type="Proteomes" id="UP000226079"/>
    </source>
</evidence>
<protein>
    <submittedName>
        <fullName evidence="2">Uncharacterized protein</fullName>
    </submittedName>
</protein>
<evidence type="ECO:0000256" key="1">
    <source>
        <dbReference type="SAM" id="MobiDB-lite"/>
    </source>
</evidence>
<dbReference type="EMBL" id="PDJC01000001">
    <property type="protein sequence ID" value="PFG17653.1"/>
    <property type="molecule type" value="Genomic_DNA"/>
</dbReference>
<feature type="region of interest" description="Disordered" evidence="1">
    <location>
        <begin position="1"/>
        <end position="39"/>
    </location>
</feature>
<feature type="compositionally biased region" description="Polar residues" evidence="1">
    <location>
        <begin position="1"/>
        <end position="10"/>
    </location>
</feature>
<evidence type="ECO:0000313" key="2">
    <source>
        <dbReference type="EMBL" id="PFG17653.1"/>
    </source>
</evidence>
<dbReference type="AlphaFoldDB" id="A0A2A9CT75"/>
<reference evidence="2 3" key="1">
    <citation type="submission" date="2017-10" db="EMBL/GenBank/DDBJ databases">
        <title>Sequencing the genomes of 1000 actinobacteria strains.</title>
        <authorList>
            <person name="Klenk H.-P."/>
        </authorList>
    </citation>
    <scope>NUCLEOTIDE SEQUENCE [LARGE SCALE GENOMIC DNA]</scope>
    <source>
        <strain evidence="2 3">DSM 15597</strain>
    </source>
</reference>
<keyword evidence="3" id="KW-1185">Reference proteome</keyword>
<dbReference type="Proteomes" id="UP000226079">
    <property type="component" value="Unassembled WGS sequence"/>
</dbReference>